<keyword evidence="1" id="KW-0732">Signal</keyword>
<dbReference type="Proteomes" id="UP000233837">
    <property type="component" value="Unassembled WGS sequence"/>
</dbReference>
<proteinExistence type="predicted"/>
<reference evidence="2 3" key="2">
    <citation type="journal article" date="2017" name="Nature">
        <title>The Apostasia genome and the evolution of orchids.</title>
        <authorList>
            <person name="Zhang G.Q."/>
            <person name="Liu K.W."/>
            <person name="Li Z."/>
            <person name="Lohaus R."/>
            <person name="Hsiao Y.Y."/>
            <person name="Niu S.C."/>
            <person name="Wang J.Y."/>
            <person name="Lin Y.C."/>
            <person name="Xu Q."/>
            <person name="Chen L.J."/>
            <person name="Yoshida K."/>
            <person name="Fujiwara S."/>
            <person name="Wang Z.W."/>
            <person name="Zhang Y.Q."/>
            <person name="Mitsuda N."/>
            <person name="Wang M."/>
            <person name="Liu G.H."/>
            <person name="Pecoraro L."/>
            <person name="Huang H.X."/>
            <person name="Xiao X.J."/>
            <person name="Lin M."/>
            <person name="Wu X.Y."/>
            <person name="Wu W.L."/>
            <person name="Chen Y.Y."/>
            <person name="Chang S.B."/>
            <person name="Sakamoto S."/>
            <person name="Ohme-Takagi M."/>
            <person name="Yagi M."/>
            <person name="Zeng S.J."/>
            <person name="Shen C.Y."/>
            <person name="Yeh C.M."/>
            <person name="Luo Y.B."/>
            <person name="Tsai W.C."/>
            <person name="Van de Peer Y."/>
            <person name="Liu Z.J."/>
        </authorList>
    </citation>
    <scope>NUCLEOTIDE SEQUENCE [LARGE SCALE GENOMIC DNA]</scope>
    <source>
        <tissue evidence="2">The whole plant</tissue>
    </source>
</reference>
<evidence type="ECO:0000313" key="3">
    <source>
        <dbReference type="Proteomes" id="UP000233837"/>
    </source>
</evidence>
<accession>A0A2I0VVB4</accession>
<evidence type="ECO:0000313" key="2">
    <source>
        <dbReference type="EMBL" id="PKU67350.1"/>
    </source>
</evidence>
<organism evidence="2 3">
    <name type="scientific">Dendrobium catenatum</name>
    <dbReference type="NCBI Taxonomy" id="906689"/>
    <lineage>
        <taxon>Eukaryota</taxon>
        <taxon>Viridiplantae</taxon>
        <taxon>Streptophyta</taxon>
        <taxon>Embryophyta</taxon>
        <taxon>Tracheophyta</taxon>
        <taxon>Spermatophyta</taxon>
        <taxon>Magnoliopsida</taxon>
        <taxon>Liliopsida</taxon>
        <taxon>Asparagales</taxon>
        <taxon>Orchidaceae</taxon>
        <taxon>Epidendroideae</taxon>
        <taxon>Malaxideae</taxon>
        <taxon>Dendrobiinae</taxon>
        <taxon>Dendrobium</taxon>
    </lineage>
</organism>
<gene>
    <name evidence="2" type="ORF">MA16_Dca016408</name>
</gene>
<evidence type="ECO:0000256" key="1">
    <source>
        <dbReference type="SAM" id="SignalP"/>
    </source>
</evidence>
<keyword evidence="3" id="KW-1185">Reference proteome</keyword>
<dbReference type="EMBL" id="KZ503202">
    <property type="protein sequence ID" value="PKU67350.1"/>
    <property type="molecule type" value="Genomic_DNA"/>
</dbReference>
<name>A0A2I0VVB4_9ASPA</name>
<dbReference type="AlphaFoldDB" id="A0A2I0VVB4"/>
<protein>
    <submittedName>
        <fullName evidence="2">Uncharacterized protein</fullName>
    </submittedName>
</protein>
<feature type="signal peptide" evidence="1">
    <location>
        <begin position="1"/>
        <end position="20"/>
    </location>
</feature>
<feature type="chain" id="PRO_5014190420" evidence="1">
    <location>
        <begin position="21"/>
        <end position="135"/>
    </location>
</feature>
<sequence length="135" mass="15324">MKNMFYFLAISFCLMEVVTATAAEGSEHKQKPSRFINGGMEGKVYYHRNEHDLNVGIDGKNNRGKKLVNEGFKDLKNPTTKYFYGDSKKYNIDADDDSTYSGASMDGSHHLTSISRFEQVRDCVRKNIPITQCIP</sequence>
<reference evidence="2 3" key="1">
    <citation type="journal article" date="2016" name="Sci. Rep.">
        <title>The Dendrobium catenatum Lindl. genome sequence provides insights into polysaccharide synthase, floral development and adaptive evolution.</title>
        <authorList>
            <person name="Zhang G.Q."/>
            <person name="Xu Q."/>
            <person name="Bian C."/>
            <person name="Tsai W.C."/>
            <person name="Yeh C.M."/>
            <person name="Liu K.W."/>
            <person name="Yoshida K."/>
            <person name="Zhang L.S."/>
            <person name="Chang S.B."/>
            <person name="Chen F."/>
            <person name="Shi Y."/>
            <person name="Su Y.Y."/>
            <person name="Zhang Y.Q."/>
            <person name="Chen L.J."/>
            <person name="Yin Y."/>
            <person name="Lin M."/>
            <person name="Huang H."/>
            <person name="Deng H."/>
            <person name="Wang Z.W."/>
            <person name="Zhu S.L."/>
            <person name="Zhao X."/>
            <person name="Deng C."/>
            <person name="Niu S.C."/>
            <person name="Huang J."/>
            <person name="Wang M."/>
            <person name="Liu G.H."/>
            <person name="Yang H.J."/>
            <person name="Xiao X.J."/>
            <person name="Hsiao Y.Y."/>
            <person name="Wu W.L."/>
            <person name="Chen Y.Y."/>
            <person name="Mitsuda N."/>
            <person name="Ohme-Takagi M."/>
            <person name="Luo Y.B."/>
            <person name="Van de Peer Y."/>
            <person name="Liu Z.J."/>
        </authorList>
    </citation>
    <scope>NUCLEOTIDE SEQUENCE [LARGE SCALE GENOMIC DNA]</scope>
    <source>
        <tissue evidence="2">The whole plant</tissue>
    </source>
</reference>